<dbReference type="InterPro" id="IPR053858">
    <property type="entry name" value="Arb2_dom"/>
</dbReference>
<dbReference type="Gene3D" id="1.10.10.2570">
    <property type="match status" value="1"/>
</dbReference>
<keyword evidence="6" id="KW-0072">Autophagy</keyword>
<comment type="caution">
    <text evidence="11">The sequence shown here is derived from an EMBL/GenBank/DDBJ whole genome shotgun (WGS) entry which is preliminary data.</text>
</comment>
<feature type="domain" description="Atg29 N-terminal" evidence="9">
    <location>
        <begin position="6"/>
        <end position="58"/>
    </location>
</feature>
<evidence type="ECO:0000256" key="5">
    <source>
        <dbReference type="ARBA" id="ARBA00022927"/>
    </source>
</evidence>
<dbReference type="Pfam" id="PF22749">
    <property type="entry name" value="Arb2"/>
    <property type="match status" value="1"/>
</dbReference>
<dbReference type="PANTHER" id="PTHR40012">
    <property type="entry name" value="AUTOPHAGY-RELATED PROTEIN 29"/>
    <property type="match status" value="1"/>
</dbReference>
<evidence type="ECO:0000256" key="1">
    <source>
        <dbReference type="ARBA" id="ARBA00004329"/>
    </source>
</evidence>
<dbReference type="Proteomes" id="UP000078544">
    <property type="component" value="Unassembled WGS sequence"/>
</dbReference>
<evidence type="ECO:0000256" key="8">
    <source>
        <dbReference type="SAM" id="MobiDB-lite"/>
    </source>
</evidence>
<evidence type="ECO:0000256" key="4">
    <source>
        <dbReference type="ARBA" id="ARBA00022448"/>
    </source>
</evidence>
<evidence type="ECO:0000256" key="6">
    <source>
        <dbReference type="ARBA" id="ARBA00023006"/>
    </source>
</evidence>
<dbReference type="PANTHER" id="PTHR40012:SF1">
    <property type="entry name" value="AUTOPHAGY-RELATED PROTEIN 29"/>
    <property type="match status" value="1"/>
</dbReference>
<dbReference type="InterPro" id="IPR039362">
    <property type="entry name" value="ATG29_sf"/>
</dbReference>
<keyword evidence="5" id="KW-0653">Protein transport</keyword>
<dbReference type="InterPro" id="IPR040666">
    <property type="entry name" value="Atg29_N"/>
</dbReference>
<evidence type="ECO:0000313" key="11">
    <source>
        <dbReference type="EMBL" id="KZZ98964.1"/>
    </source>
</evidence>
<feature type="compositionally biased region" description="Basic and acidic residues" evidence="8">
    <location>
        <begin position="789"/>
        <end position="798"/>
    </location>
</feature>
<feature type="region of interest" description="Disordered" evidence="8">
    <location>
        <begin position="774"/>
        <end position="800"/>
    </location>
</feature>
<comment type="similarity">
    <text evidence="2">Belongs to the ATG29 family.</text>
</comment>
<reference evidence="11 12" key="1">
    <citation type="journal article" date="2016" name="Genome Biol. Evol.">
        <title>Divergent and convergent evolution of fungal pathogenicity.</title>
        <authorList>
            <person name="Shang Y."/>
            <person name="Xiao G."/>
            <person name="Zheng P."/>
            <person name="Cen K."/>
            <person name="Zhan S."/>
            <person name="Wang C."/>
        </authorList>
    </citation>
    <scope>NUCLEOTIDE SEQUENCE [LARGE SCALE GENOMIC DNA]</scope>
    <source>
        <strain evidence="11 12">RCEF 2490</strain>
    </source>
</reference>
<sequence>MSDPSYIVYIRVPRPRGDFVDPPQVHWDSTKDDALWKILSGAAQTEINWTQAAERFDVPVNFLLQQVAYLTERHASQVRAQVRKASAAAKGSAAPSPVPGAESAAAPGHQRTASALSARRESNLSRNENTSTTTATTTTTTTVTQASTRPAASRDVPVNMAALKDATATSARHGSSSQSRPVADLGSRKRLSSLQAAAPAAAAPSSTTNSPDLPAESRLRENMSPGPAESSSNDSSDDDASPVQSRIIRRPPRFQQQQADGTEPYLDDGDDESEPAFKPYQAAAADQIGQDMGSTLKGHAAASTTGRRSHQTSIKDKFHQPLASDDSLTGSPVAVGRSKQRDPRIPGPLSPTRATDSAGRSPLRRGKSKASSREGSEGTPSMGSSYSDLDDASVTQSALEEALASHMNGPGAGASSRFSISQAFRSRYFVNEDDEIRSVQDPDNYFHFHINRNPRVNARQRFAFEAALSEIVHQRIQDQGLVKAHVPLHSKAGEPRVPILVSPGLLKKIEEQKKAHSRIVVLFGEHLKSLGILAGRVANGPGGVAKGTMVSVVKELHRQVASSQDDAPPGIVIANTGELYWWPEGRRSLTTLDSAATPLPSLVHYGRRYTELENNVPGNESPEKHVAYMFEHVLGPAVGKNTKLSLVGIGQSCDLLIRFFERMDNWNRWNSNLDTMLFLGTVYSAEDVANAPLKEFLAKRCRAYIRSSEPLDTPLAPPSGNPAEGIPAMGYPCYSAGHQFYEEVVLIAALKPALAFLQQVALNPDYKNDAIVIREKPEPREGESEDDKWDQVPEREKPSISCVDAAAMEEQMRALKRLREIAKTGDKPSTVISSDD</sequence>
<feature type="compositionally biased region" description="Polar residues" evidence="8">
    <location>
        <begin position="167"/>
        <end position="180"/>
    </location>
</feature>
<dbReference type="GO" id="GO:0000407">
    <property type="term" value="C:phagophore assembly site"/>
    <property type="evidence" value="ECO:0007669"/>
    <property type="project" value="UniProtKB-SubCell"/>
</dbReference>
<dbReference type="EMBL" id="AZGY01000004">
    <property type="protein sequence ID" value="KZZ98964.1"/>
    <property type="molecule type" value="Genomic_DNA"/>
</dbReference>
<comment type="subcellular location">
    <subcellularLocation>
        <location evidence="1">Preautophagosomal structure</location>
    </subcellularLocation>
</comment>
<evidence type="ECO:0000259" key="10">
    <source>
        <dbReference type="Pfam" id="PF22749"/>
    </source>
</evidence>
<evidence type="ECO:0000256" key="7">
    <source>
        <dbReference type="ARBA" id="ARBA00060351"/>
    </source>
</evidence>
<gene>
    <name evidence="11" type="ORF">AAL_02515</name>
</gene>
<feature type="region of interest" description="Disordered" evidence="8">
    <location>
        <begin position="89"/>
        <end position="394"/>
    </location>
</feature>
<dbReference type="STRING" id="1081109.A0A168EMQ2"/>
<feature type="compositionally biased region" description="Low complexity" evidence="8">
    <location>
        <begin position="89"/>
        <end position="108"/>
    </location>
</feature>
<feature type="compositionally biased region" description="Low complexity" evidence="8">
    <location>
        <begin position="130"/>
        <end position="148"/>
    </location>
</feature>
<dbReference type="GO" id="GO:0015031">
    <property type="term" value="P:protein transport"/>
    <property type="evidence" value="ECO:0007669"/>
    <property type="project" value="UniProtKB-KW"/>
</dbReference>
<evidence type="ECO:0000256" key="2">
    <source>
        <dbReference type="ARBA" id="ARBA00010082"/>
    </source>
</evidence>
<feature type="domain" description="Arb2" evidence="10">
    <location>
        <begin position="428"/>
        <end position="711"/>
    </location>
</feature>
<evidence type="ECO:0000256" key="3">
    <source>
        <dbReference type="ARBA" id="ARBA00013784"/>
    </source>
</evidence>
<accession>A0A168EMQ2</accession>
<dbReference type="OrthoDB" id="421951at2759"/>
<feature type="compositionally biased region" description="Acidic residues" evidence="8">
    <location>
        <begin position="265"/>
        <end position="274"/>
    </location>
</feature>
<dbReference type="GO" id="GO:0000045">
    <property type="term" value="P:autophagosome assembly"/>
    <property type="evidence" value="ECO:0007669"/>
    <property type="project" value="InterPro"/>
</dbReference>
<organism evidence="11 12">
    <name type="scientific">Moelleriella libera RCEF 2490</name>
    <dbReference type="NCBI Taxonomy" id="1081109"/>
    <lineage>
        <taxon>Eukaryota</taxon>
        <taxon>Fungi</taxon>
        <taxon>Dikarya</taxon>
        <taxon>Ascomycota</taxon>
        <taxon>Pezizomycotina</taxon>
        <taxon>Sordariomycetes</taxon>
        <taxon>Hypocreomycetidae</taxon>
        <taxon>Hypocreales</taxon>
        <taxon>Clavicipitaceae</taxon>
        <taxon>Moelleriella</taxon>
    </lineage>
</organism>
<dbReference type="AlphaFoldDB" id="A0A168EMQ2"/>
<keyword evidence="12" id="KW-1185">Reference proteome</keyword>
<protein>
    <recommendedName>
        <fullName evidence="3">Autophagy-related protein 29</fullName>
    </recommendedName>
</protein>
<keyword evidence="4" id="KW-0813">Transport</keyword>
<feature type="compositionally biased region" description="Polar residues" evidence="8">
    <location>
        <begin position="378"/>
        <end position="394"/>
    </location>
</feature>
<dbReference type="Pfam" id="PF18388">
    <property type="entry name" value="ATG29_N"/>
    <property type="match status" value="1"/>
</dbReference>
<proteinExistence type="inferred from homology"/>
<comment type="function">
    <text evidence="7">Plays a role in autophagy. Functions at the preautophagosomal structure (PAS) in order to form normal autophagosomes under starvation conditions. Also plays a role in mitophagy and regulation of filamentous growth.</text>
</comment>
<name>A0A168EMQ2_9HYPO</name>
<evidence type="ECO:0000259" key="9">
    <source>
        <dbReference type="Pfam" id="PF18388"/>
    </source>
</evidence>
<evidence type="ECO:0000313" key="12">
    <source>
        <dbReference type="Proteomes" id="UP000078544"/>
    </source>
</evidence>
<dbReference type="FunFam" id="1.10.10.2570:FF:000001">
    <property type="entry name" value="Autophagy-related protein 29"/>
    <property type="match status" value="1"/>
</dbReference>
<dbReference type="InterPro" id="IPR039113">
    <property type="entry name" value="ATG29"/>
</dbReference>